<accession>A0A4Q4TKF8</accession>
<feature type="region of interest" description="Disordered" evidence="2">
    <location>
        <begin position="49"/>
        <end position="78"/>
    </location>
</feature>
<proteinExistence type="predicted"/>
<name>A0A4Q4TKF8_9PEZI</name>
<evidence type="ECO:0000313" key="3">
    <source>
        <dbReference type="EMBL" id="RYP06862.1"/>
    </source>
</evidence>
<comment type="caution">
    <text evidence="3">The sequence shown here is derived from an EMBL/GenBank/DDBJ whole genome shotgun (WGS) entry which is preliminary data.</text>
</comment>
<dbReference type="Proteomes" id="UP000293360">
    <property type="component" value="Unassembled WGS sequence"/>
</dbReference>
<dbReference type="OrthoDB" id="4683744at2759"/>
<evidence type="ECO:0000256" key="2">
    <source>
        <dbReference type="SAM" id="MobiDB-lite"/>
    </source>
</evidence>
<dbReference type="AlphaFoldDB" id="A0A4Q4TKF8"/>
<gene>
    <name evidence="3" type="ORF">DL764_002910</name>
</gene>
<dbReference type="EMBL" id="QJNU01000114">
    <property type="protein sequence ID" value="RYP06862.1"/>
    <property type="molecule type" value="Genomic_DNA"/>
</dbReference>
<reference evidence="3 4" key="1">
    <citation type="submission" date="2018-06" db="EMBL/GenBank/DDBJ databases">
        <title>Complete Genomes of Monosporascus.</title>
        <authorList>
            <person name="Robinson A.J."/>
            <person name="Natvig D.O."/>
        </authorList>
    </citation>
    <scope>NUCLEOTIDE SEQUENCE [LARGE SCALE GENOMIC DNA]</scope>
    <source>
        <strain evidence="3 4">CBS 110550</strain>
    </source>
</reference>
<feature type="coiled-coil region" evidence="1">
    <location>
        <begin position="272"/>
        <end position="299"/>
    </location>
</feature>
<keyword evidence="1" id="KW-0175">Coiled coil</keyword>
<evidence type="ECO:0000256" key="1">
    <source>
        <dbReference type="SAM" id="Coils"/>
    </source>
</evidence>
<keyword evidence="4" id="KW-1185">Reference proteome</keyword>
<protein>
    <submittedName>
        <fullName evidence="3">Uncharacterized protein</fullName>
    </submittedName>
</protein>
<sequence length="318" mass="35152">MIGPTEQAEASQAALMAQQQKLANCACRYPFAFDAPLLETLGMFNPSTAEPRQASLTSSHVPSFESSPASGTLHNSAGTGDSIFPFEVRAGQFFMLDSPPDPTGSTNASAQLKDDIISSPMVTELDPTAPLSLPPFPVDVDGHSSNVASVDPIPVRSNHPRLPSLRDVQEWTWSTSSEPDRGGSAPDDRSDEEVERLLQEFISLDSVTESAQYNIIGVADTVAMYSSYFRQWSADGKHNVEGLMKFLETLEQRMREISEIASEQVLAQARRAREAVGAYDTYRDRMKELEEEHRRRAQARSDFFRARYDLSSPLSQQV</sequence>
<feature type="region of interest" description="Disordered" evidence="2">
    <location>
        <begin position="166"/>
        <end position="193"/>
    </location>
</feature>
<organism evidence="3 4">
    <name type="scientific">Monosporascus ibericus</name>
    <dbReference type="NCBI Taxonomy" id="155417"/>
    <lineage>
        <taxon>Eukaryota</taxon>
        <taxon>Fungi</taxon>
        <taxon>Dikarya</taxon>
        <taxon>Ascomycota</taxon>
        <taxon>Pezizomycotina</taxon>
        <taxon>Sordariomycetes</taxon>
        <taxon>Xylariomycetidae</taxon>
        <taxon>Xylariales</taxon>
        <taxon>Xylariales incertae sedis</taxon>
        <taxon>Monosporascus</taxon>
    </lineage>
</organism>
<evidence type="ECO:0000313" key="4">
    <source>
        <dbReference type="Proteomes" id="UP000293360"/>
    </source>
</evidence>